<evidence type="ECO:0000256" key="4">
    <source>
        <dbReference type="ARBA" id="ARBA00023163"/>
    </source>
</evidence>
<evidence type="ECO:0000313" key="9">
    <source>
        <dbReference type="Proteomes" id="UP001231189"/>
    </source>
</evidence>
<dbReference type="GO" id="GO:0005634">
    <property type="term" value="C:nucleus"/>
    <property type="evidence" value="ECO:0007669"/>
    <property type="project" value="UniProtKB-SubCell"/>
</dbReference>
<comment type="subcellular location">
    <subcellularLocation>
        <location evidence="1">Nucleus</location>
    </subcellularLocation>
</comment>
<dbReference type="Gene3D" id="3.30.730.10">
    <property type="entry name" value="AP2/ERF domain"/>
    <property type="match status" value="1"/>
</dbReference>
<dbReference type="PANTHER" id="PTHR31677:SF196">
    <property type="entry name" value="ETHYLENE-RESPONSIVE TRANSCRIPTION FACTOR ERF109"/>
    <property type="match status" value="1"/>
</dbReference>
<proteinExistence type="predicted"/>
<feature type="region of interest" description="Disordered" evidence="6">
    <location>
        <begin position="126"/>
        <end position="155"/>
    </location>
</feature>
<evidence type="ECO:0000259" key="7">
    <source>
        <dbReference type="PROSITE" id="PS51032"/>
    </source>
</evidence>
<dbReference type="GO" id="GO:0003677">
    <property type="term" value="F:DNA binding"/>
    <property type="evidence" value="ECO:0007669"/>
    <property type="project" value="UniProtKB-KW"/>
</dbReference>
<evidence type="ECO:0000256" key="3">
    <source>
        <dbReference type="ARBA" id="ARBA00023125"/>
    </source>
</evidence>
<evidence type="ECO:0000256" key="6">
    <source>
        <dbReference type="SAM" id="MobiDB-lite"/>
    </source>
</evidence>
<dbReference type="EMBL" id="JAUUTY010000006">
    <property type="protein sequence ID" value="KAK1618146.1"/>
    <property type="molecule type" value="Genomic_DNA"/>
</dbReference>
<dbReference type="GO" id="GO:0003700">
    <property type="term" value="F:DNA-binding transcription factor activity"/>
    <property type="evidence" value="ECO:0007669"/>
    <property type="project" value="InterPro"/>
</dbReference>
<keyword evidence="4" id="KW-0804">Transcription</keyword>
<dbReference type="Pfam" id="PF00847">
    <property type="entry name" value="AP2"/>
    <property type="match status" value="1"/>
</dbReference>
<dbReference type="PRINTS" id="PR00367">
    <property type="entry name" value="ETHRSPELEMNT"/>
</dbReference>
<dbReference type="SMART" id="SM00380">
    <property type="entry name" value="AP2"/>
    <property type="match status" value="1"/>
</dbReference>
<feature type="compositionally biased region" description="Basic residues" evidence="6">
    <location>
        <begin position="135"/>
        <end position="155"/>
    </location>
</feature>
<reference evidence="8" key="1">
    <citation type="submission" date="2023-07" db="EMBL/GenBank/DDBJ databases">
        <title>A chromosome-level genome assembly of Lolium multiflorum.</title>
        <authorList>
            <person name="Chen Y."/>
            <person name="Copetti D."/>
            <person name="Kolliker R."/>
            <person name="Studer B."/>
        </authorList>
    </citation>
    <scope>NUCLEOTIDE SEQUENCE</scope>
    <source>
        <strain evidence="8">02402/16</strain>
        <tissue evidence="8">Leaf</tissue>
    </source>
</reference>
<keyword evidence="3" id="KW-0238">DNA-binding</keyword>
<dbReference type="PANTHER" id="PTHR31677">
    <property type="entry name" value="AP2 DOMAIN CLASS TRANSCRIPTION FACTOR"/>
    <property type="match status" value="1"/>
</dbReference>
<evidence type="ECO:0000256" key="2">
    <source>
        <dbReference type="ARBA" id="ARBA00023015"/>
    </source>
</evidence>
<evidence type="ECO:0000256" key="1">
    <source>
        <dbReference type="ARBA" id="ARBA00004123"/>
    </source>
</evidence>
<dbReference type="AlphaFoldDB" id="A0AAD8RCK5"/>
<organism evidence="8 9">
    <name type="scientific">Lolium multiflorum</name>
    <name type="common">Italian ryegrass</name>
    <name type="synonym">Lolium perenne subsp. multiflorum</name>
    <dbReference type="NCBI Taxonomy" id="4521"/>
    <lineage>
        <taxon>Eukaryota</taxon>
        <taxon>Viridiplantae</taxon>
        <taxon>Streptophyta</taxon>
        <taxon>Embryophyta</taxon>
        <taxon>Tracheophyta</taxon>
        <taxon>Spermatophyta</taxon>
        <taxon>Magnoliopsida</taxon>
        <taxon>Liliopsida</taxon>
        <taxon>Poales</taxon>
        <taxon>Poaceae</taxon>
        <taxon>BOP clade</taxon>
        <taxon>Pooideae</taxon>
        <taxon>Poodae</taxon>
        <taxon>Poeae</taxon>
        <taxon>Poeae Chloroplast Group 2 (Poeae type)</taxon>
        <taxon>Loliodinae</taxon>
        <taxon>Loliinae</taxon>
        <taxon>Lolium</taxon>
    </lineage>
</organism>
<dbReference type="SUPFAM" id="SSF54171">
    <property type="entry name" value="DNA-binding domain"/>
    <property type="match status" value="1"/>
</dbReference>
<evidence type="ECO:0000256" key="5">
    <source>
        <dbReference type="ARBA" id="ARBA00023242"/>
    </source>
</evidence>
<protein>
    <recommendedName>
        <fullName evidence="7">AP2/ERF domain-containing protein</fullName>
    </recommendedName>
</protein>
<dbReference type="CDD" id="cd00018">
    <property type="entry name" value="AP2"/>
    <property type="match status" value="1"/>
</dbReference>
<evidence type="ECO:0000313" key="8">
    <source>
        <dbReference type="EMBL" id="KAK1618146.1"/>
    </source>
</evidence>
<dbReference type="InterPro" id="IPR016177">
    <property type="entry name" value="DNA-bd_dom_sf"/>
</dbReference>
<keyword evidence="2" id="KW-0805">Transcription regulation</keyword>
<dbReference type="InterPro" id="IPR001471">
    <property type="entry name" value="AP2/ERF_dom"/>
</dbReference>
<keyword evidence="9" id="KW-1185">Reference proteome</keyword>
<dbReference type="InterPro" id="IPR036955">
    <property type="entry name" value="AP2/ERF_dom_sf"/>
</dbReference>
<dbReference type="Proteomes" id="UP001231189">
    <property type="component" value="Unassembled WGS sequence"/>
</dbReference>
<sequence length="155" mass="18073">MPPRCCFAFGYRGVRARPSGRFDAEIRSGDERIRLGTFDTEHEAARAYDAVAWRLGCSRRTMNFHDVWTREQGEQLAPPSLVITRAARQRELEQRLLIAERDEALRLEWARQFHEDVAATEAFYAQKEEEETAAKAKKKASREKPRGRRRGPRKR</sequence>
<keyword evidence="5" id="KW-0539">Nucleus</keyword>
<comment type="caution">
    <text evidence="8">The sequence shown here is derived from an EMBL/GenBank/DDBJ whole genome shotgun (WGS) entry which is preliminary data.</text>
</comment>
<name>A0AAD8RCK5_LOLMU</name>
<dbReference type="PROSITE" id="PS51032">
    <property type="entry name" value="AP2_ERF"/>
    <property type="match status" value="1"/>
</dbReference>
<accession>A0AAD8RCK5</accession>
<gene>
    <name evidence="8" type="ORF">QYE76_023663</name>
</gene>
<feature type="domain" description="AP2/ERF" evidence="7">
    <location>
        <begin position="10"/>
        <end position="65"/>
    </location>
</feature>